<feature type="transmembrane region" description="Helical" evidence="14">
    <location>
        <begin position="985"/>
        <end position="1008"/>
    </location>
</feature>
<feature type="domain" description="Ion transport" evidence="15">
    <location>
        <begin position="786"/>
        <end position="1015"/>
    </location>
</feature>
<feature type="repeat" description="ANK" evidence="12">
    <location>
        <begin position="505"/>
        <end position="537"/>
    </location>
</feature>
<reference evidence="16" key="1">
    <citation type="submission" date="2020-11" db="EMBL/GenBank/DDBJ databases">
        <authorList>
            <person name="Tran Van P."/>
        </authorList>
    </citation>
    <scope>NUCLEOTIDE SEQUENCE</scope>
</reference>
<evidence type="ECO:0000256" key="7">
    <source>
        <dbReference type="ARBA" id="ARBA00023043"/>
    </source>
</evidence>
<keyword evidence="3" id="KW-0716">Sensory transduction</keyword>
<dbReference type="Gene3D" id="1.25.40.20">
    <property type="entry name" value="Ankyrin repeat-containing domain"/>
    <property type="match status" value="4"/>
</dbReference>
<evidence type="ECO:0000256" key="2">
    <source>
        <dbReference type="ARBA" id="ARBA00022448"/>
    </source>
</evidence>
<accession>A0A7R9AXJ1</accession>
<feature type="region of interest" description="Disordered" evidence="13">
    <location>
        <begin position="100"/>
        <end position="120"/>
    </location>
</feature>
<evidence type="ECO:0000256" key="11">
    <source>
        <dbReference type="ARBA" id="ARBA00023303"/>
    </source>
</evidence>
<sequence>MRTMMLGDFARSDVESQLGTERADQATVKPPNTLDLPLLRPANDDTQLSTPYSDISSIITPSPTLADDYPRYNTYPLVDYHPESPRGSGDFLAPASPGDIHLSAPTEFPPKMRNGNRKKERWWQKVRVSGQDMAGMQRQRRTHRRQERLNTELLIGVQEGDYQEVLRSIQHGANPNATCVPTRTAATHVAALLGHCDILSLLLERGAEAQSRDLQGRSLLHFAVWGGDEGTTNEVIRRCSELVNQPVSASSAENQAPVSEEWKDSCHHTHNAIKKLLPTLEHGSTPLHVASQRSNLACTKSLLAAGGGVNTGDELGLTPLDVVGEKLLQDIHREEGSLHAVIEVLLEAEAKTTVGESGVEQRHRTTPVHAAVAMRDLEAIKRLAEAEIPPAVFDLQGATPVHLAVSRQMEAPLKVLLQEYNTAEVSIVDLWDTHGQTPLHQAVMANWLEGVCVLLEVGADLSVRARDTGATPLHLAAESGSEDILEEFISMPDINSTTVNLTDNNGATPLNLAIRTSSLKCVELLLMADADVSVILPDKSTVLHQAARRDSPDILEALLKAALRSHPELLDTKSAESGETPLHVAARAGHFECVKKLLDAGCDVTIHTNRLKESTAIHLAANAGYTAVVRVLLQHDPDSRDEEDAFNRTPLHVASKHGQRECARVLVDAGADLSAEIRTVDNQRKTAMDYIVHNIPQPISFLGDTFDSSIKMNDHPINDPECEITVNYDVLVPLNQRGGQMKVLCSLVDTGNQYKQYELLLHPLVQSFLYLKWRKLSFMFYVILVVFAIFVVALTVLCTALYCYPDKGESLPSWFSVAFLRAVVLIFLGLFFLQASTEFAHALQFPKYYLSEMESWLKWSCFVLSTTTALVDRGDAASDWRRDVAAAAVLIAWTEFMFLLSRQPYWGYYVLMFFKVATNVFKVFLTFTFLFIGFTMSFMIQFRGQAPFSTPWDSMMKLIVMMMNEFEYGDIFDSYPGPFQLASRLTFLLFLLLVSIVLMNLMVGMAVSDINVLESKGLIGRLRKQVDFLRMLEFLLYNDALLFYLPIRMSQWLRKLRSVKTIYKIYPGRTVKDLSKILKDDVSAAIISLAVENKKFDTEYTLQDVYQKLCELSDGKLTRMQNGAVESSKLIKAEKELQQEENNTLGLLMSIKNELVEIKQQINGETYSNFSQKPITVELNTTSTLANYATEADRGRGSIHMNPAFSRDSKMYLSMRVPHGRYYVSVCAAGESLTTPCSPINARDEWNGANEFTVELNTTSALANYASEAGVTENRSKYTIRTQTLTSPLPANEIRHV</sequence>
<keyword evidence="2" id="KW-0813">Transport</keyword>
<feature type="repeat" description="ANK" evidence="12">
    <location>
        <begin position="434"/>
        <end position="466"/>
    </location>
</feature>
<evidence type="ECO:0000256" key="4">
    <source>
        <dbReference type="ARBA" id="ARBA00022692"/>
    </source>
</evidence>
<dbReference type="PANTHER" id="PTHR47143">
    <property type="entry name" value="TRANSIENT RECEPTOR POTENTIAL CATION CHANNEL PROTEIN PAINLESS"/>
    <property type="match status" value="1"/>
</dbReference>
<keyword evidence="10" id="KW-0325">Glycoprotein</keyword>
<feature type="repeat" description="ANK" evidence="12">
    <location>
        <begin position="182"/>
        <end position="214"/>
    </location>
</feature>
<protein>
    <recommendedName>
        <fullName evidence="15">Ion transport domain-containing protein</fullName>
    </recommendedName>
</protein>
<dbReference type="InterPro" id="IPR036770">
    <property type="entry name" value="Ankyrin_rpt-contain_sf"/>
</dbReference>
<feature type="repeat" description="ANK" evidence="12">
    <location>
        <begin position="468"/>
        <end position="490"/>
    </location>
</feature>
<evidence type="ECO:0000256" key="14">
    <source>
        <dbReference type="SAM" id="Phobius"/>
    </source>
</evidence>
<evidence type="ECO:0000256" key="9">
    <source>
        <dbReference type="ARBA" id="ARBA00023136"/>
    </source>
</evidence>
<dbReference type="GO" id="GO:0034703">
    <property type="term" value="C:cation channel complex"/>
    <property type="evidence" value="ECO:0007669"/>
    <property type="project" value="UniProtKB-ARBA"/>
</dbReference>
<evidence type="ECO:0000256" key="8">
    <source>
        <dbReference type="ARBA" id="ARBA00023065"/>
    </source>
</evidence>
<keyword evidence="5" id="KW-0677">Repeat</keyword>
<feature type="transmembrane region" description="Helical" evidence="14">
    <location>
        <begin position="884"/>
        <end position="900"/>
    </location>
</feature>
<feature type="repeat" description="ANK" evidence="12">
    <location>
        <begin position="282"/>
        <end position="314"/>
    </location>
</feature>
<evidence type="ECO:0000259" key="15">
    <source>
        <dbReference type="Pfam" id="PF00520"/>
    </source>
</evidence>
<feature type="repeat" description="ANK" evidence="12">
    <location>
        <begin position="612"/>
        <end position="644"/>
    </location>
</feature>
<keyword evidence="8" id="KW-0406">Ion transport</keyword>
<dbReference type="Pfam" id="PF00520">
    <property type="entry name" value="Ion_trans"/>
    <property type="match status" value="1"/>
</dbReference>
<feature type="transmembrane region" description="Helical" evidence="14">
    <location>
        <begin position="814"/>
        <end position="836"/>
    </location>
</feature>
<evidence type="ECO:0000256" key="5">
    <source>
        <dbReference type="ARBA" id="ARBA00022737"/>
    </source>
</evidence>
<feature type="transmembrane region" description="Helical" evidence="14">
    <location>
        <begin position="920"/>
        <end position="940"/>
    </location>
</feature>
<feature type="transmembrane region" description="Helical" evidence="14">
    <location>
        <begin position="778"/>
        <end position="802"/>
    </location>
</feature>
<feature type="repeat" description="ANK" evidence="12">
    <location>
        <begin position="646"/>
        <end position="678"/>
    </location>
</feature>
<gene>
    <name evidence="16" type="ORF">TSIB3V08_LOCUS5795</name>
</gene>
<dbReference type="PROSITE" id="PS50088">
    <property type="entry name" value="ANK_REPEAT"/>
    <property type="match status" value="8"/>
</dbReference>
<dbReference type="InterPro" id="IPR002110">
    <property type="entry name" value="Ankyrin_rpt"/>
</dbReference>
<dbReference type="PRINTS" id="PR01415">
    <property type="entry name" value="ANKYRIN"/>
</dbReference>
<dbReference type="SMART" id="SM00248">
    <property type="entry name" value="ANK"/>
    <property type="match status" value="13"/>
</dbReference>
<feature type="region of interest" description="Disordered" evidence="13">
    <location>
        <begin position="19"/>
        <end position="55"/>
    </location>
</feature>
<organism evidence="16">
    <name type="scientific">Timema shepardi</name>
    <name type="common">Walking stick</name>
    <dbReference type="NCBI Taxonomy" id="629360"/>
    <lineage>
        <taxon>Eukaryota</taxon>
        <taxon>Metazoa</taxon>
        <taxon>Ecdysozoa</taxon>
        <taxon>Arthropoda</taxon>
        <taxon>Hexapoda</taxon>
        <taxon>Insecta</taxon>
        <taxon>Pterygota</taxon>
        <taxon>Neoptera</taxon>
        <taxon>Polyneoptera</taxon>
        <taxon>Phasmatodea</taxon>
        <taxon>Timematodea</taxon>
        <taxon>Timematoidea</taxon>
        <taxon>Timematidae</taxon>
        <taxon>Timema</taxon>
    </lineage>
</organism>
<evidence type="ECO:0000256" key="13">
    <source>
        <dbReference type="SAM" id="MobiDB-lite"/>
    </source>
</evidence>
<keyword evidence="6 14" id="KW-1133">Transmembrane helix</keyword>
<comment type="subcellular location">
    <subcellularLocation>
        <location evidence="1">Membrane</location>
        <topology evidence="1">Multi-pass membrane protein</topology>
    </subcellularLocation>
</comment>
<feature type="transmembrane region" description="Helical" evidence="14">
    <location>
        <begin position="1028"/>
        <end position="1047"/>
    </location>
</feature>
<evidence type="ECO:0000256" key="6">
    <source>
        <dbReference type="ARBA" id="ARBA00022989"/>
    </source>
</evidence>
<evidence type="ECO:0000256" key="3">
    <source>
        <dbReference type="ARBA" id="ARBA00022606"/>
    </source>
</evidence>
<dbReference type="SUPFAM" id="SSF48403">
    <property type="entry name" value="Ankyrin repeat"/>
    <property type="match status" value="2"/>
</dbReference>
<keyword evidence="7 12" id="KW-0040">ANK repeat</keyword>
<evidence type="ECO:0000256" key="12">
    <source>
        <dbReference type="PROSITE-ProRule" id="PRU00023"/>
    </source>
</evidence>
<dbReference type="PROSITE" id="PS50297">
    <property type="entry name" value="ANK_REP_REGION"/>
    <property type="match status" value="8"/>
</dbReference>
<dbReference type="Pfam" id="PF12796">
    <property type="entry name" value="Ank_2"/>
    <property type="match status" value="3"/>
</dbReference>
<dbReference type="InterPro" id="IPR052076">
    <property type="entry name" value="TRP_cation_channel"/>
</dbReference>
<evidence type="ECO:0000313" key="16">
    <source>
        <dbReference type="EMBL" id="CAD7261668.1"/>
    </source>
</evidence>
<keyword evidence="11" id="KW-0407">Ion channel</keyword>
<dbReference type="Pfam" id="PF00023">
    <property type="entry name" value="Ank"/>
    <property type="match status" value="1"/>
</dbReference>
<proteinExistence type="predicted"/>
<dbReference type="GO" id="GO:0005216">
    <property type="term" value="F:monoatomic ion channel activity"/>
    <property type="evidence" value="ECO:0007669"/>
    <property type="project" value="InterPro"/>
</dbReference>
<keyword evidence="9 14" id="KW-0472">Membrane</keyword>
<dbReference type="Pfam" id="PF13637">
    <property type="entry name" value="Ank_4"/>
    <property type="match status" value="1"/>
</dbReference>
<feature type="repeat" description="ANK" evidence="12">
    <location>
        <begin position="577"/>
        <end position="609"/>
    </location>
</feature>
<dbReference type="PANTHER" id="PTHR47143:SF1">
    <property type="entry name" value="ION_TRANS DOMAIN-CONTAINING PROTEIN"/>
    <property type="match status" value="1"/>
</dbReference>
<evidence type="ECO:0000256" key="10">
    <source>
        <dbReference type="ARBA" id="ARBA00023180"/>
    </source>
</evidence>
<dbReference type="EMBL" id="OC002328">
    <property type="protein sequence ID" value="CAD7261668.1"/>
    <property type="molecule type" value="Genomic_DNA"/>
</dbReference>
<keyword evidence="4 14" id="KW-0812">Transmembrane</keyword>
<dbReference type="InterPro" id="IPR005821">
    <property type="entry name" value="Ion_trans_dom"/>
</dbReference>
<evidence type="ECO:0000256" key="1">
    <source>
        <dbReference type="ARBA" id="ARBA00004141"/>
    </source>
</evidence>
<name>A0A7R9AXJ1_TIMSH</name>